<dbReference type="STRING" id="27342.A0A0H2S744"/>
<dbReference type="AlphaFoldDB" id="A0A0H2S744"/>
<dbReference type="EMBL" id="KQ085904">
    <property type="protein sequence ID" value="KLO17448.1"/>
    <property type="molecule type" value="Genomic_DNA"/>
</dbReference>
<reference evidence="1 2" key="1">
    <citation type="submission" date="2015-04" db="EMBL/GenBank/DDBJ databases">
        <title>Complete genome sequence of Schizopora paradoxa KUC8140, a cosmopolitan wood degrader in East Asia.</title>
        <authorList>
            <consortium name="DOE Joint Genome Institute"/>
            <person name="Min B."/>
            <person name="Park H."/>
            <person name="Jang Y."/>
            <person name="Kim J.-J."/>
            <person name="Kim K.H."/>
            <person name="Pangilinan J."/>
            <person name="Lipzen A."/>
            <person name="Riley R."/>
            <person name="Grigoriev I.V."/>
            <person name="Spatafora J.W."/>
            <person name="Choi I.-G."/>
        </authorList>
    </citation>
    <scope>NUCLEOTIDE SEQUENCE [LARGE SCALE GENOMIC DNA]</scope>
    <source>
        <strain evidence="1 2">KUC8140</strain>
    </source>
</reference>
<evidence type="ECO:0000313" key="2">
    <source>
        <dbReference type="Proteomes" id="UP000053477"/>
    </source>
</evidence>
<dbReference type="InParanoid" id="A0A0H2S744"/>
<dbReference type="Proteomes" id="UP000053477">
    <property type="component" value="Unassembled WGS sequence"/>
</dbReference>
<protein>
    <submittedName>
        <fullName evidence="1">Uncharacterized protein</fullName>
    </submittedName>
</protein>
<gene>
    <name evidence="1" type="ORF">SCHPADRAFT_994296</name>
</gene>
<evidence type="ECO:0000313" key="1">
    <source>
        <dbReference type="EMBL" id="KLO17448.1"/>
    </source>
</evidence>
<sequence length="459" mass="52645">MAQNLPEDLLYAIFLRAPPSEFVLTRNAASWSETRMIPPLSFSLVCRSWRALVLSHPKLWSEIRIISETFPNNRDPIIPGVLEKWLSLSSSAPLGIYLDVRGKGHHYVSKFSLPLFIQESHRWKSASIRVYCWPGSGTNSIIPTIQCLSPLSSLSLDLRHLTSSPEIRIDLSHSVSGNSSPLEYLHVGPGVVMRLPHCRDDLRLPHLRSFHFNGMRQDQILEDLRSIIFASPNLEHLTLKAERWPTTLTPNRDPVHLPRLTSFTLTTTDRFTVDYFLDILTCPSLSTLICELDYSDDTKLEEYTFLDIRHVHDFLARSRSFRQLHTLRLRVIDMSSEFTPDCILALKDLLLSLQNLKILELRASTIPRAVFEMLTVTGEILLDDPHSRPCPFLSDIQLFYESDHYVYDFTSETVEEMIISRWKAGDLRGVYLTFPSSRAIGIEERKRIVECIAEGLIFI</sequence>
<dbReference type="SUPFAM" id="SSF52047">
    <property type="entry name" value="RNI-like"/>
    <property type="match status" value="1"/>
</dbReference>
<accession>A0A0H2S744</accession>
<proteinExistence type="predicted"/>
<dbReference type="Gene3D" id="1.20.1280.50">
    <property type="match status" value="1"/>
</dbReference>
<organism evidence="1 2">
    <name type="scientific">Schizopora paradoxa</name>
    <dbReference type="NCBI Taxonomy" id="27342"/>
    <lineage>
        <taxon>Eukaryota</taxon>
        <taxon>Fungi</taxon>
        <taxon>Dikarya</taxon>
        <taxon>Basidiomycota</taxon>
        <taxon>Agaricomycotina</taxon>
        <taxon>Agaricomycetes</taxon>
        <taxon>Hymenochaetales</taxon>
        <taxon>Schizoporaceae</taxon>
        <taxon>Schizopora</taxon>
    </lineage>
</organism>
<name>A0A0H2S744_9AGAM</name>
<dbReference type="Gene3D" id="3.80.10.10">
    <property type="entry name" value="Ribonuclease Inhibitor"/>
    <property type="match status" value="1"/>
</dbReference>
<keyword evidence="2" id="KW-1185">Reference proteome</keyword>
<dbReference type="InterPro" id="IPR032675">
    <property type="entry name" value="LRR_dom_sf"/>
</dbReference>
<dbReference type="OrthoDB" id="2831009at2759"/>